<name>A0A073J5W8_9RHOB</name>
<accession>A0A073J5W8</accession>
<dbReference type="EMBL" id="JAMD01000002">
    <property type="protein sequence ID" value="KEJ97200.1"/>
    <property type="molecule type" value="Genomic_DNA"/>
</dbReference>
<gene>
    <name evidence="1" type="ORF">SUH3_10520</name>
</gene>
<dbReference type="AlphaFoldDB" id="A0A073J5W8"/>
<dbReference type="OrthoDB" id="7829925at2"/>
<dbReference type="PROSITE" id="PS51257">
    <property type="entry name" value="PROKAR_LIPOPROTEIN"/>
    <property type="match status" value="1"/>
</dbReference>
<evidence type="ECO:0000313" key="1">
    <source>
        <dbReference type="EMBL" id="KEJ97200.1"/>
    </source>
</evidence>
<dbReference type="Proteomes" id="UP000027746">
    <property type="component" value="Unassembled WGS sequence"/>
</dbReference>
<evidence type="ECO:0000313" key="2">
    <source>
        <dbReference type="Proteomes" id="UP000027746"/>
    </source>
</evidence>
<sequence>MNIGTCKGAILAGLMALAGCDVGGGATSAPPRHAVMANGALTLVAPEGFCIDKRSLKSSFALLARCDTLGDPDGAFGAPLGLITVSLSTAPAGAPSITAQSMEAALSDGTVLDRRETKDAVLLRVRGTAPAREGLSATHWRGTGQVGSHLVGLAMYGADDSGATGAEGGQLLDRLMQRTRAQAAAQVVAAGQTSTATE</sequence>
<dbReference type="GeneID" id="68871772"/>
<keyword evidence="2" id="KW-1185">Reference proteome</keyword>
<comment type="caution">
    <text evidence="1">The sequence shown here is derived from an EMBL/GenBank/DDBJ whole genome shotgun (WGS) entry which is preliminary data.</text>
</comment>
<proteinExistence type="predicted"/>
<reference evidence="1 2" key="1">
    <citation type="submission" date="2014-01" db="EMBL/GenBank/DDBJ databases">
        <title>Sulfitobacter sp. H3 (MCCC 1A00686) Genome Sequencing.</title>
        <authorList>
            <person name="Lai Q."/>
            <person name="Hong Z."/>
        </authorList>
    </citation>
    <scope>NUCLEOTIDE SEQUENCE [LARGE SCALE GENOMIC DNA]</scope>
    <source>
        <strain evidence="1 2">H3</strain>
    </source>
</reference>
<dbReference type="RefSeq" id="WP_051693999.1">
    <property type="nucleotide sequence ID" value="NZ_CP054599.1"/>
</dbReference>
<organism evidence="1 2">
    <name type="scientific">Pseudosulfitobacter pseudonitzschiae</name>
    <dbReference type="NCBI Taxonomy" id="1402135"/>
    <lineage>
        <taxon>Bacteria</taxon>
        <taxon>Pseudomonadati</taxon>
        <taxon>Pseudomonadota</taxon>
        <taxon>Alphaproteobacteria</taxon>
        <taxon>Rhodobacterales</taxon>
        <taxon>Roseobacteraceae</taxon>
        <taxon>Pseudosulfitobacter</taxon>
    </lineage>
</organism>
<protein>
    <submittedName>
        <fullName evidence="1">Uncharacterized protein</fullName>
    </submittedName>
</protein>